<keyword evidence="3" id="KW-0255">Endonuclease</keyword>
<dbReference type="SUPFAM" id="SSF46689">
    <property type="entry name" value="Homeodomain-like"/>
    <property type="match status" value="1"/>
</dbReference>
<dbReference type="EMBL" id="DXAY01000253">
    <property type="protein sequence ID" value="HIZ75685.1"/>
    <property type="molecule type" value="Genomic_DNA"/>
</dbReference>
<dbReference type="Gene3D" id="1.10.10.60">
    <property type="entry name" value="Homeodomain-like"/>
    <property type="match status" value="1"/>
</dbReference>
<dbReference type="Pfam" id="PF02796">
    <property type="entry name" value="HTH_7"/>
    <property type="match status" value="1"/>
</dbReference>
<reference evidence="3" key="1">
    <citation type="journal article" date="2021" name="PeerJ">
        <title>Extensive microbial diversity within the chicken gut microbiome revealed by metagenomics and culture.</title>
        <authorList>
            <person name="Gilroy R."/>
            <person name="Ravi A."/>
            <person name="Getino M."/>
            <person name="Pursley I."/>
            <person name="Horton D.L."/>
            <person name="Alikhan N.F."/>
            <person name="Baker D."/>
            <person name="Gharbi K."/>
            <person name="Hall N."/>
            <person name="Watson M."/>
            <person name="Adriaenssens E.M."/>
            <person name="Foster-Nyarko E."/>
            <person name="Jarju S."/>
            <person name="Secka A."/>
            <person name="Antonio M."/>
            <person name="Oren A."/>
            <person name="Chaudhuri R.R."/>
            <person name="La Ragione R."/>
            <person name="Hildebrand F."/>
            <person name="Pallen M.J."/>
        </authorList>
    </citation>
    <scope>NUCLEOTIDE SEQUENCE</scope>
    <source>
        <strain evidence="3">CHK196-3914</strain>
    </source>
</reference>
<organism evidence="3 4">
    <name type="scientific">Candidatus Mediterraneibacter stercoravium</name>
    <dbReference type="NCBI Taxonomy" id="2838685"/>
    <lineage>
        <taxon>Bacteria</taxon>
        <taxon>Bacillati</taxon>
        <taxon>Bacillota</taxon>
        <taxon>Clostridia</taxon>
        <taxon>Lachnospirales</taxon>
        <taxon>Lachnospiraceae</taxon>
        <taxon>Mediterraneibacter</taxon>
    </lineage>
</organism>
<accession>A0A9D2GBB6</accession>
<dbReference type="GO" id="GO:0003677">
    <property type="term" value="F:DNA binding"/>
    <property type="evidence" value="ECO:0007669"/>
    <property type="project" value="InterPro"/>
</dbReference>
<proteinExistence type="predicted"/>
<protein>
    <submittedName>
        <fullName evidence="3">HNH endonuclease</fullName>
    </submittedName>
</protein>
<feature type="domain" description="HNH nuclease" evidence="2">
    <location>
        <begin position="2"/>
        <end position="29"/>
    </location>
</feature>
<feature type="domain" description="Resolvase HTH" evidence="1">
    <location>
        <begin position="53"/>
        <end position="92"/>
    </location>
</feature>
<dbReference type="InterPro" id="IPR003615">
    <property type="entry name" value="HNH_nuc"/>
</dbReference>
<evidence type="ECO:0000259" key="2">
    <source>
        <dbReference type="Pfam" id="PF13392"/>
    </source>
</evidence>
<evidence type="ECO:0000259" key="1">
    <source>
        <dbReference type="Pfam" id="PF02796"/>
    </source>
</evidence>
<dbReference type="InterPro" id="IPR006120">
    <property type="entry name" value="Resolvase_HTH_dom"/>
</dbReference>
<dbReference type="GO" id="GO:0000150">
    <property type="term" value="F:DNA strand exchange activity"/>
    <property type="evidence" value="ECO:0007669"/>
    <property type="project" value="InterPro"/>
</dbReference>
<comment type="caution">
    <text evidence="3">The sequence shown here is derived from an EMBL/GenBank/DDBJ whole genome shotgun (WGS) entry which is preliminary data.</text>
</comment>
<dbReference type="Proteomes" id="UP000824116">
    <property type="component" value="Unassembled WGS sequence"/>
</dbReference>
<evidence type="ECO:0000313" key="3">
    <source>
        <dbReference type="EMBL" id="HIZ75685.1"/>
    </source>
</evidence>
<evidence type="ECO:0000313" key="4">
    <source>
        <dbReference type="Proteomes" id="UP000824116"/>
    </source>
</evidence>
<keyword evidence="3" id="KW-0540">Nuclease</keyword>
<dbReference type="AlphaFoldDB" id="A0A9D2GBB6"/>
<keyword evidence="3" id="KW-0378">Hydrolase</keyword>
<dbReference type="Pfam" id="PF13392">
    <property type="entry name" value="HNH_3"/>
    <property type="match status" value="1"/>
</dbReference>
<sequence>RKGYVIHHKDFDKLNALPDNLEYLSACAHNKIHHTGIDYRSEAGKRRSIEGSRKSKYKDQITKEKILDMQSRGMNITDIAKELQCGVNTVRRRLGMKA</sequence>
<name>A0A9D2GBB6_9FIRM</name>
<gene>
    <name evidence="3" type="ORF">H9723_10690</name>
</gene>
<dbReference type="InterPro" id="IPR009057">
    <property type="entry name" value="Homeodomain-like_sf"/>
</dbReference>
<feature type="non-terminal residue" evidence="3">
    <location>
        <position position="1"/>
    </location>
</feature>
<dbReference type="GO" id="GO:0004519">
    <property type="term" value="F:endonuclease activity"/>
    <property type="evidence" value="ECO:0007669"/>
    <property type="project" value="UniProtKB-KW"/>
</dbReference>
<reference evidence="3" key="2">
    <citation type="submission" date="2021-04" db="EMBL/GenBank/DDBJ databases">
        <authorList>
            <person name="Gilroy R."/>
        </authorList>
    </citation>
    <scope>NUCLEOTIDE SEQUENCE</scope>
    <source>
        <strain evidence="3">CHK196-3914</strain>
    </source>
</reference>